<dbReference type="Proteomes" id="UP001279734">
    <property type="component" value="Unassembled WGS sequence"/>
</dbReference>
<dbReference type="PANTHER" id="PTHR36369">
    <property type="entry name" value="TRANSMEMBRANE PROTEIN"/>
    <property type="match status" value="1"/>
</dbReference>
<feature type="region of interest" description="Disordered" evidence="1">
    <location>
        <begin position="119"/>
        <end position="186"/>
    </location>
</feature>
<feature type="compositionally biased region" description="Acidic residues" evidence="1">
    <location>
        <begin position="203"/>
        <end position="219"/>
    </location>
</feature>
<dbReference type="EMBL" id="BSYO01000018">
    <property type="protein sequence ID" value="GMH17845.1"/>
    <property type="molecule type" value="Genomic_DNA"/>
</dbReference>
<proteinExistence type="predicted"/>
<comment type="caution">
    <text evidence="2">The sequence shown here is derived from an EMBL/GenBank/DDBJ whole genome shotgun (WGS) entry which is preliminary data.</text>
</comment>
<evidence type="ECO:0000313" key="3">
    <source>
        <dbReference type="Proteomes" id="UP001279734"/>
    </source>
</evidence>
<accession>A0AAD3SVH6</accession>
<evidence type="ECO:0000313" key="2">
    <source>
        <dbReference type="EMBL" id="GMH17845.1"/>
    </source>
</evidence>
<feature type="region of interest" description="Disordered" evidence="1">
    <location>
        <begin position="203"/>
        <end position="222"/>
    </location>
</feature>
<evidence type="ECO:0000256" key="1">
    <source>
        <dbReference type="SAM" id="MobiDB-lite"/>
    </source>
</evidence>
<keyword evidence="3" id="KW-1185">Reference proteome</keyword>
<dbReference type="PANTHER" id="PTHR36369:SF1">
    <property type="entry name" value="TRANSMEMBRANE PROTEIN"/>
    <property type="match status" value="1"/>
</dbReference>
<name>A0AAD3SVH6_NEPGR</name>
<feature type="compositionally biased region" description="Low complexity" evidence="1">
    <location>
        <begin position="164"/>
        <end position="178"/>
    </location>
</feature>
<dbReference type="AlphaFoldDB" id="A0AAD3SVH6"/>
<sequence>MTVWIYPDIPRHQSPDSWHLSLDSLQHFRYPTDVGFSLSSSPSSTNNLLTLLFFRLNQPEEERVFPKRKRRRQAMSVLDSRFDASLFDDVSLSFLVNNLWPWVAVLTAAISFWRIRGSAGSSGSPTKPVHGAPNPTLAAHRDPTDEVGVCESPTKPHRPPPSHPSAADNSASASPEASTTNACGGEDGVTKGRFIIYYKDEEVERENDDDDEGEREDDVCCGGSDGGVGLVRRWRRLGDRERISVTMGTRAEEMGWYKCQDLMVFDGSVVRLWQGQKFGRSYSWSGICIWMHP</sequence>
<protein>
    <submittedName>
        <fullName evidence="2">Uncharacterized protein</fullName>
    </submittedName>
</protein>
<gene>
    <name evidence="2" type="ORF">Nepgr_019686</name>
</gene>
<reference evidence="2" key="1">
    <citation type="submission" date="2023-05" db="EMBL/GenBank/DDBJ databases">
        <title>Nepenthes gracilis genome sequencing.</title>
        <authorList>
            <person name="Fukushima K."/>
        </authorList>
    </citation>
    <scope>NUCLEOTIDE SEQUENCE</scope>
    <source>
        <strain evidence="2">SING2019-196</strain>
    </source>
</reference>
<organism evidence="2 3">
    <name type="scientific">Nepenthes gracilis</name>
    <name type="common">Slender pitcher plant</name>
    <dbReference type="NCBI Taxonomy" id="150966"/>
    <lineage>
        <taxon>Eukaryota</taxon>
        <taxon>Viridiplantae</taxon>
        <taxon>Streptophyta</taxon>
        <taxon>Embryophyta</taxon>
        <taxon>Tracheophyta</taxon>
        <taxon>Spermatophyta</taxon>
        <taxon>Magnoliopsida</taxon>
        <taxon>eudicotyledons</taxon>
        <taxon>Gunneridae</taxon>
        <taxon>Pentapetalae</taxon>
        <taxon>Caryophyllales</taxon>
        <taxon>Nepenthaceae</taxon>
        <taxon>Nepenthes</taxon>
    </lineage>
</organism>